<gene>
    <name evidence="1" type="ORF">NCTC11842_02449</name>
</gene>
<dbReference type="Proteomes" id="UP000250443">
    <property type="component" value="Unassembled WGS sequence"/>
</dbReference>
<reference evidence="1 2" key="1">
    <citation type="submission" date="2018-06" db="EMBL/GenBank/DDBJ databases">
        <authorList>
            <consortium name="Pathogen Informatics"/>
            <person name="Doyle S."/>
        </authorList>
    </citation>
    <scope>NUCLEOTIDE SEQUENCE [LARGE SCALE GENOMIC DNA]</scope>
    <source>
        <strain evidence="1 2">NCTC11842</strain>
    </source>
</reference>
<name>A0A2X2ELY2_PSELU</name>
<protein>
    <submittedName>
        <fullName evidence="1">Uncharacterized protein</fullName>
    </submittedName>
</protein>
<evidence type="ECO:0000313" key="1">
    <source>
        <dbReference type="EMBL" id="SPZ07680.1"/>
    </source>
</evidence>
<organism evidence="1 2">
    <name type="scientific">Pseudomonas luteola</name>
    <dbReference type="NCBI Taxonomy" id="47886"/>
    <lineage>
        <taxon>Bacteria</taxon>
        <taxon>Pseudomonadati</taxon>
        <taxon>Pseudomonadota</taxon>
        <taxon>Gammaproteobacteria</taxon>
        <taxon>Pseudomonadales</taxon>
        <taxon>Pseudomonadaceae</taxon>
        <taxon>Pseudomonas</taxon>
    </lineage>
</organism>
<accession>A0A2X2ELY2</accession>
<dbReference type="AlphaFoldDB" id="A0A2X2ELY2"/>
<evidence type="ECO:0000313" key="2">
    <source>
        <dbReference type="Proteomes" id="UP000250443"/>
    </source>
</evidence>
<proteinExistence type="predicted"/>
<dbReference type="EMBL" id="UAUF01000012">
    <property type="protein sequence ID" value="SPZ07680.1"/>
    <property type="molecule type" value="Genomic_DNA"/>
</dbReference>
<sequence length="29" mass="3254">MQVLLPGQPGLHRHPRDVKGLVLMLVEYG</sequence>